<organism evidence="2 3">
    <name type="scientific">Suillus luteus UH-Slu-Lm8-n1</name>
    <dbReference type="NCBI Taxonomy" id="930992"/>
    <lineage>
        <taxon>Eukaryota</taxon>
        <taxon>Fungi</taxon>
        <taxon>Dikarya</taxon>
        <taxon>Basidiomycota</taxon>
        <taxon>Agaricomycotina</taxon>
        <taxon>Agaricomycetes</taxon>
        <taxon>Agaricomycetidae</taxon>
        <taxon>Boletales</taxon>
        <taxon>Suillineae</taxon>
        <taxon>Suillaceae</taxon>
        <taxon>Suillus</taxon>
    </lineage>
</organism>
<reference evidence="3" key="2">
    <citation type="submission" date="2015-01" db="EMBL/GenBank/DDBJ databases">
        <title>Evolutionary Origins and Diversification of the Mycorrhizal Mutualists.</title>
        <authorList>
            <consortium name="DOE Joint Genome Institute"/>
            <consortium name="Mycorrhizal Genomics Consortium"/>
            <person name="Kohler A."/>
            <person name="Kuo A."/>
            <person name="Nagy L.G."/>
            <person name="Floudas D."/>
            <person name="Copeland A."/>
            <person name="Barry K.W."/>
            <person name="Cichocki N."/>
            <person name="Veneault-Fourrey C."/>
            <person name="LaButti K."/>
            <person name="Lindquist E.A."/>
            <person name="Lipzen A."/>
            <person name="Lundell T."/>
            <person name="Morin E."/>
            <person name="Murat C."/>
            <person name="Riley R."/>
            <person name="Ohm R."/>
            <person name="Sun H."/>
            <person name="Tunlid A."/>
            <person name="Henrissat B."/>
            <person name="Grigoriev I.V."/>
            <person name="Hibbett D.S."/>
            <person name="Martin F."/>
        </authorList>
    </citation>
    <scope>NUCLEOTIDE SEQUENCE [LARGE SCALE GENOMIC DNA]</scope>
    <source>
        <strain evidence="3">UH-Slu-Lm8-n1</strain>
    </source>
</reference>
<sequence length="97" mass="10799">MDAPDYLKAIFLEVIPAIPVLVTVTGAIYTSPVIKLIIARNNDLWEVILFLPIVISIDGAGSAERTTRLTIKRTSRGFFTSDMTFDTYCGCLVQLRF</sequence>
<feature type="transmembrane region" description="Helical" evidence="1">
    <location>
        <begin position="6"/>
        <end position="30"/>
    </location>
</feature>
<dbReference type="Proteomes" id="UP000054485">
    <property type="component" value="Unassembled WGS sequence"/>
</dbReference>
<name>A0A0D0B4C6_9AGAM</name>
<keyword evidence="1" id="KW-0472">Membrane</keyword>
<keyword evidence="1" id="KW-0812">Transmembrane</keyword>
<accession>A0A0D0B4C6</accession>
<gene>
    <name evidence="2" type="ORF">CY34DRAFT_809067</name>
</gene>
<proteinExistence type="predicted"/>
<keyword evidence="1" id="KW-1133">Transmembrane helix</keyword>
<keyword evidence="3" id="KW-1185">Reference proteome</keyword>
<dbReference type="InParanoid" id="A0A0D0B4C6"/>
<evidence type="ECO:0000256" key="1">
    <source>
        <dbReference type="SAM" id="Phobius"/>
    </source>
</evidence>
<evidence type="ECO:0000313" key="3">
    <source>
        <dbReference type="Proteomes" id="UP000054485"/>
    </source>
</evidence>
<dbReference type="AlphaFoldDB" id="A0A0D0B4C6"/>
<reference evidence="2 3" key="1">
    <citation type="submission" date="2014-04" db="EMBL/GenBank/DDBJ databases">
        <authorList>
            <consortium name="DOE Joint Genome Institute"/>
            <person name="Kuo A."/>
            <person name="Ruytinx J."/>
            <person name="Rineau F."/>
            <person name="Colpaert J."/>
            <person name="Kohler A."/>
            <person name="Nagy L.G."/>
            <person name="Floudas D."/>
            <person name="Copeland A."/>
            <person name="Barry K.W."/>
            <person name="Cichocki N."/>
            <person name="Veneault-Fourrey C."/>
            <person name="LaButti K."/>
            <person name="Lindquist E.A."/>
            <person name="Lipzen A."/>
            <person name="Lundell T."/>
            <person name="Morin E."/>
            <person name="Murat C."/>
            <person name="Sun H."/>
            <person name="Tunlid A."/>
            <person name="Henrissat B."/>
            <person name="Grigoriev I.V."/>
            <person name="Hibbett D.S."/>
            <person name="Martin F."/>
            <person name="Nordberg H.P."/>
            <person name="Cantor M.N."/>
            <person name="Hua S.X."/>
        </authorList>
    </citation>
    <scope>NUCLEOTIDE SEQUENCE [LARGE SCALE GENOMIC DNA]</scope>
    <source>
        <strain evidence="2 3">UH-Slu-Lm8-n1</strain>
    </source>
</reference>
<evidence type="ECO:0000313" key="2">
    <source>
        <dbReference type="EMBL" id="KIK38718.1"/>
    </source>
</evidence>
<dbReference type="HOGENOM" id="CLU_2348091_0_0_1"/>
<protein>
    <submittedName>
        <fullName evidence="2">Uncharacterized protein</fullName>
    </submittedName>
</protein>
<dbReference type="EMBL" id="KN835378">
    <property type="protein sequence ID" value="KIK38718.1"/>
    <property type="molecule type" value="Genomic_DNA"/>
</dbReference>